<organism evidence="1 2">
    <name type="scientific">Golovinomyces cichoracearum</name>
    <dbReference type="NCBI Taxonomy" id="62708"/>
    <lineage>
        <taxon>Eukaryota</taxon>
        <taxon>Fungi</taxon>
        <taxon>Dikarya</taxon>
        <taxon>Ascomycota</taxon>
        <taxon>Pezizomycotina</taxon>
        <taxon>Leotiomycetes</taxon>
        <taxon>Erysiphales</taxon>
        <taxon>Erysiphaceae</taxon>
        <taxon>Golovinomyces</taxon>
    </lineage>
</organism>
<gene>
    <name evidence="1" type="ORF">GcM1_191025</name>
</gene>
<accession>A0A420J1H9</accession>
<evidence type="ECO:0000313" key="2">
    <source>
        <dbReference type="Proteomes" id="UP000285326"/>
    </source>
</evidence>
<reference evidence="1 2" key="1">
    <citation type="journal article" date="2018" name="BMC Genomics">
        <title>Comparative genome analyses reveal sequence features reflecting distinct modes of host-adaptation between dicot and monocot powdery mildew.</title>
        <authorList>
            <person name="Wu Y."/>
            <person name="Ma X."/>
            <person name="Pan Z."/>
            <person name="Kale S.D."/>
            <person name="Song Y."/>
            <person name="King H."/>
            <person name="Zhang Q."/>
            <person name="Presley C."/>
            <person name="Deng X."/>
            <person name="Wei C.I."/>
            <person name="Xiao S."/>
        </authorList>
    </citation>
    <scope>NUCLEOTIDE SEQUENCE [LARGE SCALE GENOMIC DNA]</scope>
    <source>
        <strain evidence="1">UMSG1</strain>
    </source>
</reference>
<dbReference type="AlphaFoldDB" id="A0A420J1H9"/>
<comment type="caution">
    <text evidence="1">The sequence shown here is derived from an EMBL/GenBank/DDBJ whole genome shotgun (WGS) entry which is preliminary data.</text>
</comment>
<evidence type="ECO:0000313" key="1">
    <source>
        <dbReference type="EMBL" id="RKF80641.1"/>
    </source>
</evidence>
<protein>
    <submittedName>
        <fullName evidence="1">Uncharacterized protein</fullName>
    </submittedName>
</protein>
<sequence length="117" mass="14034">MSFIPYHLWAMWLTHIMDEDFHKISIWARRNNLTWLDLVESIIQLLKFSIALFSSKTHFPKISQFHQTNLQFTERIRLAFYRLPVQNRSSLGIKEAFSDKPAERMPLDLLELRKDTN</sequence>
<name>A0A420J1H9_9PEZI</name>
<proteinExistence type="predicted"/>
<dbReference type="EMBL" id="MCBS01019121">
    <property type="protein sequence ID" value="RKF80641.1"/>
    <property type="molecule type" value="Genomic_DNA"/>
</dbReference>
<dbReference type="Proteomes" id="UP000285326">
    <property type="component" value="Unassembled WGS sequence"/>
</dbReference>